<evidence type="ECO:0000256" key="4">
    <source>
        <dbReference type="ARBA" id="ARBA00022692"/>
    </source>
</evidence>
<organism evidence="12 13">
    <name type="scientific">Cryptotermes secundus</name>
    <dbReference type="NCBI Taxonomy" id="105785"/>
    <lineage>
        <taxon>Eukaryota</taxon>
        <taxon>Metazoa</taxon>
        <taxon>Ecdysozoa</taxon>
        <taxon>Arthropoda</taxon>
        <taxon>Hexapoda</taxon>
        <taxon>Insecta</taxon>
        <taxon>Pterygota</taxon>
        <taxon>Neoptera</taxon>
        <taxon>Polyneoptera</taxon>
        <taxon>Dictyoptera</taxon>
        <taxon>Blattodea</taxon>
        <taxon>Blattoidea</taxon>
        <taxon>Termitoidae</taxon>
        <taxon>Kalotermitidae</taxon>
        <taxon>Cryptotermitinae</taxon>
        <taxon>Cryptotermes</taxon>
    </lineage>
</organism>
<dbReference type="AlphaFoldDB" id="A0A2J7QF41"/>
<keyword evidence="6 10" id="KW-1133">Transmembrane helix</keyword>
<gene>
    <name evidence="12" type="primary">tram1l1_1</name>
    <name evidence="12" type="ORF">B7P43_G05307</name>
</gene>
<evidence type="ECO:0000313" key="13">
    <source>
        <dbReference type="Proteomes" id="UP000235965"/>
    </source>
</evidence>
<evidence type="ECO:0000259" key="11">
    <source>
        <dbReference type="PROSITE" id="PS50922"/>
    </source>
</evidence>
<name>A0A2J7QF41_9NEOP</name>
<evidence type="ECO:0000256" key="5">
    <source>
        <dbReference type="ARBA" id="ARBA00022927"/>
    </source>
</evidence>
<comment type="caution">
    <text evidence="12">The sequence shown here is derived from an EMBL/GenBank/DDBJ whole genome shotgun (WGS) entry which is preliminary data.</text>
</comment>
<evidence type="ECO:0000256" key="2">
    <source>
        <dbReference type="ARBA" id="ARBA00005999"/>
    </source>
</evidence>
<keyword evidence="7 8" id="KW-0472">Membrane</keyword>
<protein>
    <submittedName>
        <fullName evidence="12">Translocating chain-associated membrane protein 1-like 1</fullName>
    </submittedName>
</protein>
<keyword evidence="5" id="KW-0653">Protein transport</keyword>
<dbReference type="GO" id="GO:0005789">
    <property type="term" value="C:endoplasmic reticulum membrane"/>
    <property type="evidence" value="ECO:0007669"/>
    <property type="project" value="TreeGrafter"/>
</dbReference>
<sequence>MTHIHANIGITLALFFRYWKVTLAVIVSSYVFVVIGRDWARVVLVALVSGVCSLSCWPELDKTCASGCWVSGDLFTNMALKGRKSSSKNPPILSHEFVIQNHADIVSCIAMVFVLGLMVQVTSPFAYMFIAVHHNVTREQNSAISEAPEIIRYTYGWKDVCAVFFYFLICIVMHAIIQEYVLDKISRKLHLSKAKHSKFNESGQLLVFYLMSVLWSGDVIFRENYVLNISSLWEGYPHNEMVFMFKFFFIVQLSYWLHCYPELYFQKTKREEMPARITYATLGLVYILGAYLLNFSRVGICLLALHYTSEALFHATRLIYFLDKSENGSKAGYLVANAVFVLVRLGSIILSVLTFWYGLSLSDRQGLDIESGNFNTQIIRIAALAAVCLLQAWLMWNFITFHLKRMREQAPVQPVARKPKQEKKSASKKRKEEHKRSVEDDELPEVDQNTKKSLRSRTSAGKSK</sequence>
<dbReference type="EMBL" id="NEVH01015301">
    <property type="protein sequence ID" value="PNF27220.1"/>
    <property type="molecule type" value="Genomic_DNA"/>
</dbReference>
<proteinExistence type="inferred from homology"/>
<dbReference type="EMBL" id="NEVH01015301">
    <property type="protein sequence ID" value="PNF27221.1"/>
    <property type="molecule type" value="Genomic_DNA"/>
</dbReference>
<keyword evidence="13" id="KW-1185">Reference proteome</keyword>
<feature type="transmembrane region" description="Helical" evidence="10">
    <location>
        <begin position="163"/>
        <end position="182"/>
    </location>
</feature>
<dbReference type="InterPro" id="IPR006634">
    <property type="entry name" value="TLC-dom"/>
</dbReference>
<dbReference type="STRING" id="105785.A0A2J7QF41"/>
<evidence type="ECO:0000313" key="12">
    <source>
        <dbReference type="EMBL" id="PNF27221.1"/>
    </source>
</evidence>
<keyword evidence="3" id="KW-0813">Transport</keyword>
<feature type="transmembrane region" description="Helical" evidence="10">
    <location>
        <begin position="12"/>
        <end position="33"/>
    </location>
</feature>
<feature type="transmembrane region" description="Helical" evidence="10">
    <location>
        <begin position="241"/>
        <end position="257"/>
    </location>
</feature>
<dbReference type="OrthoDB" id="3053196at2759"/>
<comment type="similarity">
    <text evidence="2">Belongs to the TRAM family.</text>
</comment>
<evidence type="ECO:0000256" key="9">
    <source>
        <dbReference type="SAM" id="MobiDB-lite"/>
    </source>
</evidence>
<feature type="domain" description="TLC" evidence="11">
    <location>
        <begin position="197"/>
        <end position="409"/>
    </location>
</feature>
<dbReference type="FunCoup" id="A0A2J7QF41">
    <property type="interactions" value="294"/>
</dbReference>
<evidence type="ECO:0000256" key="6">
    <source>
        <dbReference type="ARBA" id="ARBA00022989"/>
    </source>
</evidence>
<dbReference type="SMART" id="SM00724">
    <property type="entry name" value="TLC"/>
    <property type="match status" value="1"/>
</dbReference>
<reference evidence="12 13" key="1">
    <citation type="submission" date="2017-12" db="EMBL/GenBank/DDBJ databases">
        <title>Hemimetabolous genomes reveal molecular basis of termite eusociality.</title>
        <authorList>
            <person name="Harrison M.C."/>
            <person name="Jongepier E."/>
            <person name="Robertson H.M."/>
            <person name="Arning N."/>
            <person name="Bitard-Feildel T."/>
            <person name="Chao H."/>
            <person name="Childers C.P."/>
            <person name="Dinh H."/>
            <person name="Doddapaneni H."/>
            <person name="Dugan S."/>
            <person name="Gowin J."/>
            <person name="Greiner C."/>
            <person name="Han Y."/>
            <person name="Hu H."/>
            <person name="Hughes D.S.T."/>
            <person name="Huylmans A.-K."/>
            <person name="Kemena C."/>
            <person name="Kremer L.P.M."/>
            <person name="Lee S.L."/>
            <person name="Lopez-Ezquerra A."/>
            <person name="Mallet L."/>
            <person name="Monroy-Kuhn J.M."/>
            <person name="Moser A."/>
            <person name="Murali S.C."/>
            <person name="Muzny D.M."/>
            <person name="Otani S."/>
            <person name="Piulachs M.-D."/>
            <person name="Poelchau M."/>
            <person name="Qu J."/>
            <person name="Schaub F."/>
            <person name="Wada-Katsumata A."/>
            <person name="Worley K.C."/>
            <person name="Xie Q."/>
            <person name="Ylla G."/>
            <person name="Poulsen M."/>
            <person name="Gibbs R.A."/>
            <person name="Schal C."/>
            <person name="Richards S."/>
            <person name="Belles X."/>
            <person name="Korb J."/>
            <person name="Bornberg-Bauer E."/>
        </authorList>
    </citation>
    <scope>NUCLEOTIDE SEQUENCE [LARGE SCALE GENOMIC DNA]</scope>
    <source>
        <tissue evidence="12">Whole body</tissue>
    </source>
</reference>
<feature type="transmembrane region" description="Helical" evidence="10">
    <location>
        <begin position="334"/>
        <end position="358"/>
    </location>
</feature>
<comment type="subcellular location">
    <subcellularLocation>
        <location evidence="1">Membrane</location>
        <topology evidence="1">Multi-pass membrane protein</topology>
    </subcellularLocation>
</comment>
<dbReference type="PANTHER" id="PTHR12371:SF11">
    <property type="entry name" value="TRANSLOCATING CHAIN-ASSOCIATED MEMBRANE PROTEIN"/>
    <property type="match status" value="1"/>
</dbReference>
<keyword evidence="4 8" id="KW-0812">Transmembrane</keyword>
<accession>A0A2J7QF41</accession>
<evidence type="ECO:0000256" key="8">
    <source>
        <dbReference type="PROSITE-ProRule" id="PRU00205"/>
    </source>
</evidence>
<evidence type="ECO:0000256" key="10">
    <source>
        <dbReference type="SAM" id="Phobius"/>
    </source>
</evidence>
<evidence type="ECO:0000256" key="7">
    <source>
        <dbReference type="ARBA" id="ARBA00023136"/>
    </source>
</evidence>
<dbReference type="InterPro" id="IPR016447">
    <property type="entry name" value="Translocation_assoc_membrane"/>
</dbReference>
<feature type="transmembrane region" description="Helical" evidence="10">
    <location>
        <begin position="203"/>
        <end position="221"/>
    </location>
</feature>
<feature type="transmembrane region" description="Helical" evidence="10">
    <location>
        <begin position="277"/>
        <end position="296"/>
    </location>
</feature>
<dbReference type="InParanoid" id="A0A2J7QF41"/>
<dbReference type="Pfam" id="PF03798">
    <property type="entry name" value="TRAM_LAG1_CLN8"/>
    <property type="match status" value="1"/>
</dbReference>
<dbReference type="PROSITE" id="PS50922">
    <property type="entry name" value="TLC"/>
    <property type="match status" value="1"/>
</dbReference>
<evidence type="ECO:0000256" key="3">
    <source>
        <dbReference type="ARBA" id="ARBA00022448"/>
    </source>
</evidence>
<feature type="transmembrane region" description="Helical" evidence="10">
    <location>
        <begin position="105"/>
        <end position="130"/>
    </location>
</feature>
<dbReference type="GO" id="GO:0045048">
    <property type="term" value="P:protein insertion into ER membrane"/>
    <property type="evidence" value="ECO:0007669"/>
    <property type="project" value="TreeGrafter"/>
</dbReference>
<feature type="region of interest" description="Disordered" evidence="9">
    <location>
        <begin position="412"/>
        <end position="464"/>
    </location>
</feature>
<evidence type="ECO:0000256" key="1">
    <source>
        <dbReference type="ARBA" id="ARBA00004141"/>
    </source>
</evidence>
<dbReference type="Proteomes" id="UP000235965">
    <property type="component" value="Unassembled WGS sequence"/>
</dbReference>
<dbReference type="GO" id="GO:0006616">
    <property type="term" value="P:SRP-dependent cotranslational protein targeting to membrane, translocation"/>
    <property type="evidence" value="ECO:0007669"/>
    <property type="project" value="InterPro"/>
</dbReference>
<feature type="transmembrane region" description="Helical" evidence="10">
    <location>
        <begin position="378"/>
        <end position="399"/>
    </location>
</feature>
<feature type="compositionally biased region" description="Basic residues" evidence="9">
    <location>
        <begin position="417"/>
        <end position="433"/>
    </location>
</feature>
<dbReference type="PANTHER" id="PTHR12371">
    <property type="entry name" value="TRANSLOCATION ASSOCIATED MEMBRANE PROTEIN"/>
    <property type="match status" value="1"/>
</dbReference>